<gene>
    <name evidence="1" type="ORF">EDD31_1789</name>
</gene>
<name>A0A3N2BDT1_9MICO</name>
<dbReference type="Proteomes" id="UP000280668">
    <property type="component" value="Unassembled WGS sequence"/>
</dbReference>
<dbReference type="EMBL" id="RKHK01000001">
    <property type="protein sequence ID" value="ROR73409.1"/>
    <property type="molecule type" value="Genomic_DNA"/>
</dbReference>
<protein>
    <submittedName>
        <fullName evidence="1">Uncharacterized protein</fullName>
    </submittedName>
</protein>
<proteinExistence type="predicted"/>
<sequence>MLKTVIESKEIQSYMTDPASVRQIADIAADALDVQHRSDADAGPETEGA</sequence>
<dbReference type="AlphaFoldDB" id="A0A3N2BDT1"/>
<keyword evidence="2" id="KW-1185">Reference proteome</keyword>
<reference evidence="1 2" key="1">
    <citation type="submission" date="2018-11" db="EMBL/GenBank/DDBJ databases">
        <title>Sequencing the genomes of 1000 actinobacteria strains.</title>
        <authorList>
            <person name="Klenk H.-P."/>
        </authorList>
    </citation>
    <scope>NUCLEOTIDE SEQUENCE [LARGE SCALE GENOMIC DNA]</scope>
    <source>
        <strain evidence="1 2">DSM 11294</strain>
    </source>
</reference>
<comment type="caution">
    <text evidence="1">The sequence shown here is derived from an EMBL/GenBank/DDBJ whole genome shotgun (WGS) entry which is preliminary data.</text>
</comment>
<evidence type="ECO:0000313" key="1">
    <source>
        <dbReference type="EMBL" id="ROR73409.1"/>
    </source>
</evidence>
<evidence type="ECO:0000313" key="2">
    <source>
        <dbReference type="Proteomes" id="UP000280668"/>
    </source>
</evidence>
<organism evidence="1 2">
    <name type="scientific">Bogoriella caseilytica</name>
    <dbReference type="NCBI Taxonomy" id="56055"/>
    <lineage>
        <taxon>Bacteria</taxon>
        <taxon>Bacillati</taxon>
        <taxon>Actinomycetota</taxon>
        <taxon>Actinomycetes</taxon>
        <taxon>Micrococcales</taxon>
        <taxon>Bogoriellaceae</taxon>
        <taxon>Bogoriella</taxon>
    </lineage>
</organism>
<accession>A0A3N2BDT1</accession>